<dbReference type="PROSITE" id="PS51186">
    <property type="entry name" value="GNAT"/>
    <property type="match status" value="1"/>
</dbReference>
<protein>
    <recommendedName>
        <fullName evidence="1">N-acetyltransferase domain-containing protein</fullName>
    </recommendedName>
</protein>
<dbReference type="InterPro" id="IPR016181">
    <property type="entry name" value="Acyl_CoA_acyltransferase"/>
</dbReference>
<organism evidence="2">
    <name type="scientific">marine metagenome</name>
    <dbReference type="NCBI Taxonomy" id="408172"/>
    <lineage>
        <taxon>unclassified sequences</taxon>
        <taxon>metagenomes</taxon>
        <taxon>ecological metagenomes</taxon>
    </lineage>
</organism>
<dbReference type="GO" id="GO:0016747">
    <property type="term" value="F:acyltransferase activity, transferring groups other than amino-acyl groups"/>
    <property type="evidence" value="ECO:0007669"/>
    <property type="project" value="InterPro"/>
</dbReference>
<dbReference type="EMBL" id="UINC01122426">
    <property type="protein sequence ID" value="SVC98227.1"/>
    <property type="molecule type" value="Genomic_DNA"/>
</dbReference>
<feature type="domain" description="N-acetyltransferase" evidence="1">
    <location>
        <begin position="1"/>
        <end position="126"/>
    </location>
</feature>
<dbReference type="InterPro" id="IPR000182">
    <property type="entry name" value="GNAT_dom"/>
</dbReference>
<dbReference type="Pfam" id="PF00583">
    <property type="entry name" value="Acetyltransf_1"/>
    <property type="match status" value="1"/>
</dbReference>
<evidence type="ECO:0000313" key="2">
    <source>
        <dbReference type="EMBL" id="SVC98227.1"/>
    </source>
</evidence>
<dbReference type="SUPFAM" id="SSF55729">
    <property type="entry name" value="Acyl-CoA N-acyltransferases (Nat)"/>
    <property type="match status" value="1"/>
</dbReference>
<name>A0A382RMA1_9ZZZZ</name>
<dbReference type="AlphaFoldDB" id="A0A382RMA1"/>
<dbReference type="CDD" id="cd04301">
    <property type="entry name" value="NAT_SF"/>
    <property type="match status" value="1"/>
</dbReference>
<proteinExistence type="predicted"/>
<gene>
    <name evidence="2" type="ORF">METZ01_LOCUS351081</name>
</gene>
<feature type="non-terminal residue" evidence="2">
    <location>
        <position position="126"/>
    </location>
</feature>
<evidence type="ECO:0000259" key="1">
    <source>
        <dbReference type="PROSITE" id="PS51186"/>
    </source>
</evidence>
<reference evidence="2" key="1">
    <citation type="submission" date="2018-05" db="EMBL/GenBank/DDBJ databases">
        <authorList>
            <person name="Lanie J.A."/>
            <person name="Ng W.-L."/>
            <person name="Kazmierczak K.M."/>
            <person name="Andrzejewski T.M."/>
            <person name="Davidsen T.M."/>
            <person name="Wayne K.J."/>
            <person name="Tettelin H."/>
            <person name="Glass J.I."/>
            <person name="Rusch D."/>
            <person name="Podicherti R."/>
            <person name="Tsui H.-C.T."/>
            <person name="Winkler M.E."/>
        </authorList>
    </citation>
    <scope>NUCLEOTIDE SEQUENCE</scope>
</reference>
<accession>A0A382RMA1</accession>
<sequence>MGEFDGEWNENTFNEFISPIERQKGSKIILENNTAIAATFASAVIYENKEVGRLDFVVTHPDHRKKGLGKNICIAVINHFIEKKYEKVILQTDDWRIPAIAVYLKLGFKPVFTTKELEKRWNKIMN</sequence>
<dbReference type="Gene3D" id="3.40.630.30">
    <property type="match status" value="1"/>
</dbReference>